<dbReference type="EMBL" id="LR796189">
    <property type="protein sequence ID" value="CAB4125379.1"/>
    <property type="molecule type" value="Genomic_DNA"/>
</dbReference>
<organism evidence="1">
    <name type="scientific">uncultured Caudovirales phage</name>
    <dbReference type="NCBI Taxonomy" id="2100421"/>
    <lineage>
        <taxon>Viruses</taxon>
        <taxon>Duplodnaviria</taxon>
        <taxon>Heunggongvirae</taxon>
        <taxon>Uroviricota</taxon>
        <taxon>Caudoviricetes</taxon>
        <taxon>Peduoviridae</taxon>
        <taxon>Maltschvirus</taxon>
        <taxon>Maltschvirus maltsch</taxon>
    </lineage>
</organism>
<gene>
    <name evidence="1" type="ORF">UFOVP53_123</name>
</gene>
<sequence length="54" mass="6394">MGIEYLSETRNQREIVIKLLDTLGKFNIIKSRILYLSLKNNVNGYKIRVEFYGK</sequence>
<protein>
    <submittedName>
        <fullName evidence="1">Uncharacterized protein</fullName>
    </submittedName>
</protein>
<name>A0A6J5KZK7_9CAUD</name>
<reference evidence="1" key="1">
    <citation type="submission" date="2020-04" db="EMBL/GenBank/DDBJ databases">
        <authorList>
            <person name="Chiriac C."/>
            <person name="Salcher M."/>
            <person name="Ghai R."/>
            <person name="Kavagutti S V."/>
        </authorList>
    </citation>
    <scope>NUCLEOTIDE SEQUENCE</scope>
</reference>
<accession>A0A6J5KZK7</accession>
<evidence type="ECO:0000313" key="1">
    <source>
        <dbReference type="EMBL" id="CAB4125379.1"/>
    </source>
</evidence>
<proteinExistence type="predicted"/>